<name>A0A7W3LUK4_ACTNM</name>
<accession>A0A7W3LUK4</accession>
<dbReference type="Proteomes" id="UP000572680">
    <property type="component" value="Unassembled WGS sequence"/>
</dbReference>
<keyword evidence="2" id="KW-1185">Reference proteome</keyword>
<reference evidence="1 2" key="1">
    <citation type="submission" date="2020-08" db="EMBL/GenBank/DDBJ databases">
        <title>Genomic Encyclopedia of Type Strains, Phase IV (KMG-IV): sequencing the most valuable type-strain genomes for metagenomic binning, comparative biology and taxonomic classification.</title>
        <authorList>
            <person name="Goeker M."/>
        </authorList>
    </citation>
    <scope>NUCLEOTIDE SEQUENCE [LARGE SCALE GENOMIC DNA]</scope>
    <source>
        <strain evidence="1 2">DSM 44197</strain>
    </source>
</reference>
<dbReference type="AlphaFoldDB" id="A0A7W3LUK4"/>
<dbReference type="RefSeq" id="WP_182846587.1">
    <property type="nucleotide sequence ID" value="NZ_BAAALP010000011.1"/>
</dbReference>
<sequence>MASGRRAAAGPSCDAAALARAHGVFNVLGGAWPLVSMRSFEWVFGPKEDEWLEQTVAGLLVAAGWSQLRAGDSAAGREHARRVGVGTAATLLAIDLIHVPRGRLRWTYPLDGAMEAAWLLAWWRTRERRADGARR</sequence>
<evidence type="ECO:0000313" key="2">
    <source>
        <dbReference type="Proteomes" id="UP000572680"/>
    </source>
</evidence>
<proteinExistence type="predicted"/>
<gene>
    <name evidence="1" type="ORF">HNR61_006176</name>
</gene>
<dbReference type="EMBL" id="JACJIA010000009">
    <property type="protein sequence ID" value="MBA8954519.1"/>
    <property type="molecule type" value="Genomic_DNA"/>
</dbReference>
<protein>
    <submittedName>
        <fullName evidence="1">Uncharacterized protein</fullName>
    </submittedName>
</protein>
<evidence type="ECO:0000313" key="1">
    <source>
        <dbReference type="EMBL" id="MBA8954519.1"/>
    </source>
</evidence>
<comment type="caution">
    <text evidence="1">The sequence shown here is derived from an EMBL/GenBank/DDBJ whole genome shotgun (WGS) entry which is preliminary data.</text>
</comment>
<organism evidence="1 2">
    <name type="scientific">Actinomadura namibiensis</name>
    <dbReference type="NCBI Taxonomy" id="182080"/>
    <lineage>
        <taxon>Bacteria</taxon>
        <taxon>Bacillati</taxon>
        <taxon>Actinomycetota</taxon>
        <taxon>Actinomycetes</taxon>
        <taxon>Streptosporangiales</taxon>
        <taxon>Thermomonosporaceae</taxon>
        <taxon>Actinomadura</taxon>
    </lineage>
</organism>